<comment type="similarity">
    <text evidence="2">Belongs to the AlaDH/PNT family.</text>
</comment>
<feature type="domain" description="Alanine dehydrogenase/pyridine nucleotide transhydrogenase NAD(H)-binding" evidence="9">
    <location>
        <begin position="146"/>
        <end position="315"/>
    </location>
</feature>
<dbReference type="Pfam" id="PF05222">
    <property type="entry name" value="AlaDh_PNT_N"/>
    <property type="match status" value="1"/>
</dbReference>
<proteinExistence type="inferred from homology"/>
<evidence type="ECO:0000256" key="6">
    <source>
        <dbReference type="ARBA" id="ARBA00022967"/>
    </source>
</evidence>
<evidence type="ECO:0000256" key="3">
    <source>
        <dbReference type="ARBA" id="ARBA00012943"/>
    </source>
</evidence>
<dbReference type="GO" id="GO:0050661">
    <property type="term" value="F:NADP binding"/>
    <property type="evidence" value="ECO:0007669"/>
    <property type="project" value="TreeGrafter"/>
</dbReference>
<dbReference type="InterPro" id="IPR007886">
    <property type="entry name" value="AlaDH/PNT_N"/>
</dbReference>
<dbReference type="SUPFAM" id="SSF52283">
    <property type="entry name" value="Formate/glycerate dehydrogenase catalytic domain-like"/>
    <property type="match status" value="1"/>
</dbReference>
<dbReference type="GO" id="GO:0005886">
    <property type="term" value="C:plasma membrane"/>
    <property type="evidence" value="ECO:0007669"/>
    <property type="project" value="TreeGrafter"/>
</dbReference>
<dbReference type="OrthoDB" id="9804592at2"/>
<dbReference type="Gene3D" id="3.40.50.720">
    <property type="entry name" value="NAD(P)-binding Rossmann-like Domain"/>
    <property type="match status" value="2"/>
</dbReference>
<gene>
    <name evidence="11" type="ORF">SAMN04489834_0286</name>
</gene>
<dbReference type="InterPro" id="IPR036291">
    <property type="entry name" value="NAD(P)-bd_dom_sf"/>
</dbReference>
<dbReference type="NCBIfam" id="NF006942">
    <property type="entry name" value="PRK09424.1"/>
    <property type="match status" value="1"/>
</dbReference>
<dbReference type="SUPFAM" id="SSF51735">
    <property type="entry name" value="NAD(P)-binding Rossmann-fold domains"/>
    <property type="match status" value="1"/>
</dbReference>
<keyword evidence="7" id="KW-0520">NAD</keyword>
<dbReference type="EMBL" id="LT629742">
    <property type="protein sequence ID" value="SDR80740.1"/>
    <property type="molecule type" value="Genomic_DNA"/>
</dbReference>
<feature type="domain" description="Alanine dehydrogenase/pyridine nucleotide transhydrogenase N-terminal" evidence="10">
    <location>
        <begin position="4"/>
        <end position="137"/>
    </location>
</feature>
<evidence type="ECO:0000256" key="1">
    <source>
        <dbReference type="ARBA" id="ARBA00003943"/>
    </source>
</evidence>
<dbReference type="STRING" id="412690.SAMN04489834_0286"/>
<sequence>MRVGIARERRDGERRVAATPDTVRQLTGLGLEVLIESGAGIAAGHSDQSYADAGATVVPALELAELGVFAHVRPLTPETVGLLRRGAVTIGLASPASELPTVRALAGAGITAFALELVPRISRAQSMDALTSQALIAGYRCVLEAATRLPRFFPLYMTAAGTIPPASVLVLGAGVAGLQAIGTAKRLGARVSANDVRPASADEVASMGAKFINLDLETAEASGGYAKELGDDKAARQRALLAPHVAAADVLITTAAIPGRPAPLLVTRAMVQAMKPGSVVVDLAAESGGNVEGAVAGADVLVPTADGSGEVTIVGMKDAASAMASDASRLYAKNVANLLELMTADGVVAPDFGDEVVAGACLTADGVVRHAPTAEALGLPPAAAADAAAPDAKATEGGVA</sequence>
<dbReference type="InterPro" id="IPR008143">
    <property type="entry name" value="Ala_DH/PNT_CS2"/>
</dbReference>
<dbReference type="CDD" id="cd05304">
    <property type="entry name" value="Rubrum_tdh"/>
    <property type="match status" value="1"/>
</dbReference>
<evidence type="ECO:0000256" key="8">
    <source>
        <dbReference type="ARBA" id="ARBA00048202"/>
    </source>
</evidence>
<dbReference type="GO" id="GO:0016491">
    <property type="term" value="F:oxidoreductase activity"/>
    <property type="evidence" value="ECO:0007669"/>
    <property type="project" value="InterPro"/>
</dbReference>
<dbReference type="AlphaFoldDB" id="A0A1H1M261"/>
<evidence type="ECO:0000313" key="11">
    <source>
        <dbReference type="EMBL" id="SDR80740.1"/>
    </source>
</evidence>
<evidence type="ECO:0000256" key="5">
    <source>
        <dbReference type="ARBA" id="ARBA00022857"/>
    </source>
</evidence>
<keyword evidence="6" id="KW-1278">Translocase</keyword>
<evidence type="ECO:0000256" key="2">
    <source>
        <dbReference type="ARBA" id="ARBA00005689"/>
    </source>
</evidence>
<dbReference type="PANTHER" id="PTHR10160:SF19">
    <property type="entry name" value="PROTON-TRANSLOCATING NAD(P)(+) TRANSHYDROGENASE"/>
    <property type="match status" value="1"/>
</dbReference>
<keyword evidence="12" id="KW-1185">Reference proteome</keyword>
<evidence type="ECO:0000313" key="12">
    <source>
        <dbReference type="Proteomes" id="UP000181956"/>
    </source>
</evidence>
<accession>A0A1H1M261</accession>
<dbReference type="RefSeq" id="WP_083362453.1">
    <property type="nucleotide sequence ID" value="NZ_LT629742.1"/>
</dbReference>
<dbReference type="EC" id="7.1.1.1" evidence="3"/>
<evidence type="ECO:0000259" key="10">
    <source>
        <dbReference type="SMART" id="SM01003"/>
    </source>
</evidence>
<keyword evidence="5" id="KW-0521">NADP</keyword>
<dbReference type="Pfam" id="PF01262">
    <property type="entry name" value="AlaDh_PNT_C"/>
    <property type="match status" value="1"/>
</dbReference>
<evidence type="ECO:0000256" key="7">
    <source>
        <dbReference type="ARBA" id="ARBA00023027"/>
    </source>
</evidence>
<keyword evidence="4" id="KW-0547">Nucleotide-binding</keyword>
<dbReference type="SMART" id="SM01002">
    <property type="entry name" value="AlaDh_PNT_C"/>
    <property type="match status" value="1"/>
</dbReference>
<dbReference type="SMART" id="SM01003">
    <property type="entry name" value="AlaDh_PNT_N"/>
    <property type="match status" value="1"/>
</dbReference>
<dbReference type="PANTHER" id="PTHR10160">
    <property type="entry name" value="NAD(P) TRANSHYDROGENASE"/>
    <property type="match status" value="1"/>
</dbReference>
<comment type="function">
    <text evidence="1">The transhydrogenation between NADH and NADP is coupled to respiration and ATP hydrolysis and functions as a proton pump across the membrane.</text>
</comment>
<evidence type="ECO:0000256" key="4">
    <source>
        <dbReference type="ARBA" id="ARBA00022741"/>
    </source>
</evidence>
<dbReference type="GO" id="GO:0008750">
    <property type="term" value="F:proton-translocating NAD(P)+ transhydrogenase activity"/>
    <property type="evidence" value="ECO:0007669"/>
    <property type="project" value="UniProtKB-EC"/>
</dbReference>
<dbReference type="PROSITE" id="PS00837">
    <property type="entry name" value="ALADH_PNT_2"/>
    <property type="match status" value="1"/>
</dbReference>
<organism evidence="11 12">
    <name type="scientific">Microterricola viridarii</name>
    <dbReference type="NCBI Taxonomy" id="412690"/>
    <lineage>
        <taxon>Bacteria</taxon>
        <taxon>Bacillati</taxon>
        <taxon>Actinomycetota</taxon>
        <taxon>Actinomycetes</taxon>
        <taxon>Micrococcales</taxon>
        <taxon>Microbacteriaceae</taxon>
        <taxon>Microterricola</taxon>
    </lineage>
</organism>
<dbReference type="Proteomes" id="UP000181956">
    <property type="component" value="Chromosome I"/>
</dbReference>
<protein>
    <recommendedName>
        <fullName evidence="3">proton-translocating NAD(P)(+) transhydrogenase</fullName>
        <ecNumber evidence="3">7.1.1.1</ecNumber>
    </recommendedName>
</protein>
<comment type="catalytic activity">
    <reaction evidence="8">
        <text>NAD(+) + NADPH + H(+)(in) = NADH + NADP(+) + H(+)(out)</text>
        <dbReference type="Rhea" id="RHEA:47992"/>
        <dbReference type="ChEBI" id="CHEBI:15378"/>
        <dbReference type="ChEBI" id="CHEBI:57540"/>
        <dbReference type="ChEBI" id="CHEBI:57783"/>
        <dbReference type="ChEBI" id="CHEBI:57945"/>
        <dbReference type="ChEBI" id="CHEBI:58349"/>
        <dbReference type="EC" id="7.1.1.1"/>
    </reaction>
</comment>
<evidence type="ECO:0000259" key="9">
    <source>
        <dbReference type="SMART" id="SM01002"/>
    </source>
</evidence>
<reference evidence="12" key="1">
    <citation type="submission" date="2016-10" db="EMBL/GenBank/DDBJ databases">
        <authorList>
            <person name="Varghese N."/>
            <person name="Submissions S."/>
        </authorList>
    </citation>
    <scope>NUCLEOTIDE SEQUENCE [LARGE SCALE GENOMIC DNA]</scope>
    <source>
        <strain evidence="12">DSM 21772</strain>
    </source>
</reference>
<name>A0A1H1M261_9MICO</name>
<dbReference type="InterPro" id="IPR007698">
    <property type="entry name" value="AlaDH/PNT_NAD(H)-bd"/>
</dbReference>
<dbReference type="GO" id="GO:0006740">
    <property type="term" value="P:NADPH regeneration"/>
    <property type="evidence" value="ECO:0007669"/>
    <property type="project" value="TreeGrafter"/>
</dbReference>